<dbReference type="EMBL" id="BNCO01000019">
    <property type="protein sequence ID" value="GIL54811.1"/>
    <property type="molecule type" value="Genomic_DNA"/>
</dbReference>
<proteinExistence type="predicted"/>
<comment type="caution">
    <text evidence="2">The sequence shown here is derived from an EMBL/GenBank/DDBJ whole genome shotgun (WGS) entry which is preliminary data.</text>
</comment>
<keyword evidence="3" id="KW-1185">Reference proteome</keyword>
<feature type="region of interest" description="Disordered" evidence="1">
    <location>
        <begin position="1"/>
        <end position="23"/>
    </location>
</feature>
<evidence type="ECO:0000313" key="3">
    <source>
        <dbReference type="Proteomes" id="UP000747399"/>
    </source>
</evidence>
<evidence type="ECO:0000313" key="2">
    <source>
        <dbReference type="EMBL" id="GIL54811.1"/>
    </source>
</evidence>
<reference evidence="2" key="1">
    <citation type="journal article" date="2021" name="Proc. Natl. Acad. Sci. U.S.A.">
        <title>Three genomes in the algal genus Volvox reveal the fate of a haploid sex-determining region after a transition to homothallism.</title>
        <authorList>
            <person name="Yamamoto K."/>
            <person name="Hamaji T."/>
            <person name="Kawai-Toyooka H."/>
            <person name="Matsuzaki R."/>
            <person name="Takahashi F."/>
            <person name="Nishimura Y."/>
            <person name="Kawachi M."/>
            <person name="Noguchi H."/>
            <person name="Minakuchi Y."/>
            <person name="Umen J.G."/>
            <person name="Toyoda A."/>
            <person name="Nozaki H."/>
        </authorList>
    </citation>
    <scope>NUCLEOTIDE SEQUENCE</scope>
    <source>
        <strain evidence="2">NIES-3780</strain>
    </source>
</reference>
<dbReference type="AlphaFoldDB" id="A0A8J4B6T8"/>
<accession>A0A8J4B6T8</accession>
<evidence type="ECO:0000256" key="1">
    <source>
        <dbReference type="SAM" id="MobiDB-lite"/>
    </source>
</evidence>
<organism evidence="2 3">
    <name type="scientific">Volvox africanus</name>
    <dbReference type="NCBI Taxonomy" id="51714"/>
    <lineage>
        <taxon>Eukaryota</taxon>
        <taxon>Viridiplantae</taxon>
        <taxon>Chlorophyta</taxon>
        <taxon>core chlorophytes</taxon>
        <taxon>Chlorophyceae</taxon>
        <taxon>CS clade</taxon>
        <taxon>Chlamydomonadales</taxon>
        <taxon>Volvocaceae</taxon>
        <taxon>Volvox</taxon>
    </lineage>
</organism>
<dbReference type="Proteomes" id="UP000747399">
    <property type="component" value="Unassembled WGS sequence"/>
</dbReference>
<protein>
    <submittedName>
        <fullName evidence="2">Uncharacterized protein</fullName>
    </submittedName>
</protein>
<sequence length="105" mass="11763">MVEAETAKELAAVKASKQHIENKSTQDAILFKNEHSGKVNDQGLSDLQKEAAKDGLDANVMNARIQGTKEDINDKQTKMTANANNQIHSVEHHNKVMEYKEYNKL</sequence>
<gene>
    <name evidence="2" type="ORF">Vafri_10499</name>
</gene>
<name>A0A8J4B6T8_9CHLO</name>